<protein>
    <submittedName>
        <fullName evidence="1">Uncharacterized protein</fullName>
    </submittedName>
</protein>
<evidence type="ECO:0000313" key="1">
    <source>
        <dbReference type="EMBL" id="OHU47153.1"/>
    </source>
</evidence>
<evidence type="ECO:0000313" key="2">
    <source>
        <dbReference type="Proteomes" id="UP000180043"/>
    </source>
</evidence>
<organism evidence="1 2">
    <name type="scientific">Mycobacteroides chelonae</name>
    <name type="common">Mycobacterium chelonae</name>
    <dbReference type="NCBI Taxonomy" id="1774"/>
    <lineage>
        <taxon>Bacteria</taxon>
        <taxon>Bacillati</taxon>
        <taxon>Actinomycetota</taxon>
        <taxon>Actinomycetes</taxon>
        <taxon>Mycobacteriales</taxon>
        <taxon>Mycobacteriaceae</taxon>
        <taxon>Mycobacteroides</taxon>
    </lineage>
</organism>
<accession>A0A1S1LBY7</accession>
<gene>
    <name evidence="1" type="ORF">BKG82_26205</name>
</gene>
<dbReference type="Proteomes" id="UP000180043">
    <property type="component" value="Unassembled WGS sequence"/>
</dbReference>
<dbReference type="RefSeq" id="WP_070947771.1">
    <property type="nucleotide sequence ID" value="NZ_MLIQ01000042.1"/>
</dbReference>
<name>A0A1S1LBY7_MYCCH</name>
<dbReference type="EMBL" id="MLIQ01000042">
    <property type="protein sequence ID" value="OHU47153.1"/>
    <property type="molecule type" value="Genomic_DNA"/>
</dbReference>
<reference evidence="1 2" key="1">
    <citation type="submission" date="2016-10" db="EMBL/GenBank/DDBJ databases">
        <title>Evaluation of Human, Veterinary and Environmental Mycobacterium chelonae Isolates by Core Genome Phylogenomic Analysis, Targeted Gene Comparison, and Anti-microbial Susceptibility Patterns: A Tale of Mistaken Identities.</title>
        <authorList>
            <person name="Fogelson S.B."/>
            <person name="Camus A.C."/>
            <person name="Lorenz W."/>
            <person name="Vasireddy R."/>
            <person name="Vasireddy S."/>
            <person name="Smith T."/>
            <person name="Brown-Elliott B.A."/>
            <person name="Wallace R.J.Jr."/>
            <person name="Hasan N.A."/>
            <person name="Reischl U."/>
            <person name="Sanchez S."/>
        </authorList>
    </citation>
    <scope>NUCLEOTIDE SEQUENCE [LARGE SCALE GENOMIC DNA]</scope>
    <source>
        <strain evidence="1 2">15515</strain>
    </source>
</reference>
<proteinExistence type="predicted"/>
<comment type="caution">
    <text evidence="1">The sequence shown here is derived from an EMBL/GenBank/DDBJ whole genome shotgun (WGS) entry which is preliminary data.</text>
</comment>
<sequence length="79" mass="8954">MGKKTFHERDLVQIKSEYEAGNPSCFRIIEIYDGEAVLGQLDPNADRYIGVHIAIELDDPDLVEPAPEILEQYSRHVGK</sequence>
<dbReference type="AlphaFoldDB" id="A0A1S1LBY7"/>